<dbReference type="Gene3D" id="3.60.15.10">
    <property type="entry name" value="Ribonuclease Z/Hydroxyacylglutathione hydrolase-like"/>
    <property type="match status" value="1"/>
</dbReference>
<dbReference type="PIRSF" id="PIRSF038896">
    <property type="entry name" value="NAPE-PLD"/>
    <property type="match status" value="1"/>
</dbReference>
<dbReference type="InterPro" id="IPR036866">
    <property type="entry name" value="RibonucZ/Hydroxyglut_hydro"/>
</dbReference>
<dbReference type="EMBL" id="CP038852">
    <property type="protein sequence ID" value="QIZ21094.1"/>
    <property type="molecule type" value="Genomic_DNA"/>
</dbReference>
<gene>
    <name evidence="2" type="ORF">E5R92_04790</name>
</gene>
<dbReference type="InterPro" id="IPR001279">
    <property type="entry name" value="Metallo-B-lactamas"/>
</dbReference>
<dbReference type="KEGG" id="peg:E5R92_04790"/>
<sequence>MIKLLIFLFSFIIYNSSLIAMEKKPYHHLPDGTFRNPEGSPLRTTQAKFSYTQFIKLKKKIDMTVPREHVVDKQKVLSDLEKFKNNDYIAWIGHATYLIKLGDTTIITDPVFSKNAGPLIFGPDRFTEPALNLNEIPKTDLLLLTHNHYDHQDMGTIRKYPFKDTKVLTPLNLGKYFIKNKFKDVNEMDWYEEIKVNENIKVTLLPAVHWSKRSLTDMNKTLWGNFLIEYKGKKILFACDTGYGNIYKELGEKYGPIDLTMINIGAYDFKPMFDKSIYHTTPEEALNVAKDLKSKKVMGTHWGTFVLSLEPIMEPPIRFKASAEKYGFKKEDAIIFKIGEINTLRNILSN</sequence>
<dbReference type="GO" id="GO:0008270">
    <property type="term" value="F:zinc ion binding"/>
    <property type="evidence" value="ECO:0007669"/>
    <property type="project" value="InterPro"/>
</dbReference>
<dbReference type="SUPFAM" id="SSF56281">
    <property type="entry name" value="Metallo-hydrolase/oxidoreductase"/>
    <property type="match status" value="1"/>
</dbReference>
<dbReference type="AlphaFoldDB" id="A0A6H1Q2N9"/>
<proteinExistence type="predicted"/>
<protein>
    <submittedName>
        <fullName evidence="2">MBL fold metallo-hydrolase</fullName>
    </submittedName>
</protein>
<keyword evidence="2" id="KW-0378">Hydrolase</keyword>
<dbReference type="Proteomes" id="UP000501094">
    <property type="component" value="Chromosome"/>
</dbReference>
<keyword evidence="3" id="KW-1185">Reference proteome</keyword>
<evidence type="ECO:0000259" key="1">
    <source>
        <dbReference type="Pfam" id="PF12706"/>
    </source>
</evidence>
<dbReference type="Pfam" id="PF12706">
    <property type="entry name" value="Lactamase_B_2"/>
    <property type="match status" value="1"/>
</dbReference>
<dbReference type="GO" id="GO:0070290">
    <property type="term" value="F:N-acylphosphatidylethanolamine-specific phospholipase D activity"/>
    <property type="evidence" value="ECO:0007669"/>
    <property type="project" value="InterPro"/>
</dbReference>
<organism evidence="2 3">
    <name type="scientific">Candidatus Pelagibacter giovannonii</name>
    <dbReference type="NCBI Taxonomy" id="2563896"/>
    <lineage>
        <taxon>Bacteria</taxon>
        <taxon>Pseudomonadati</taxon>
        <taxon>Pseudomonadota</taxon>
        <taxon>Alphaproteobacteria</taxon>
        <taxon>Candidatus Pelagibacterales</taxon>
        <taxon>Candidatus Pelagibacteraceae</taxon>
        <taxon>Candidatus Pelagibacter</taxon>
    </lineage>
</organism>
<dbReference type="PANTHER" id="PTHR15032">
    <property type="entry name" value="N-ACYL-PHOSPHATIDYLETHANOLAMINE-HYDROLYZING PHOSPHOLIPASE D"/>
    <property type="match status" value="1"/>
</dbReference>
<feature type="domain" description="Metallo-beta-lactamase" evidence="1">
    <location>
        <begin position="104"/>
        <end position="302"/>
    </location>
</feature>
<dbReference type="PANTHER" id="PTHR15032:SF36">
    <property type="entry name" value="METALLO-BETA-LACTAMASE DOMAIN-CONTAINING PROTEIN"/>
    <property type="match status" value="1"/>
</dbReference>
<dbReference type="InterPro" id="IPR024884">
    <property type="entry name" value="NAPE-PLD"/>
</dbReference>
<accession>A0A6H1Q2N9</accession>
<evidence type="ECO:0000313" key="3">
    <source>
        <dbReference type="Proteomes" id="UP000501094"/>
    </source>
</evidence>
<reference evidence="2 3" key="1">
    <citation type="journal article" date="2020" name="Nat. Microbiol.">
        <title>Lysogenic host-virus interactions in SAR11 marine bacteria.</title>
        <authorList>
            <person name="Morris R.M."/>
            <person name="Cain K.R."/>
            <person name="Hvorecny K.L."/>
            <person name="Kollman J.M."/>
        </authorList>
    </citation>
    <scope>NUCLEOTIDE SEQUENCE [LARGE SCALE GENOMIC DNA]</scope>
    <source>
        <strain evidence="2 3">NP1</strain>
    </source>
</reference>
<evidence type="ECO:0000313" key="2">
    <source>
        <dbReference type="EMBL" id="QIZ21094.1"/>
    </source>
</evidence>
<name>A0A6H1Q2N9_9PROT</name>
<dbReference type="GO" id="GO:0005737">
    <property type="term" value="C:cytoplasm"/>
    <property type="evidence" value="ECO:0007669"/>
    <property type="project" value="TreeGrafter"/>
</dbReference>